<gene>
    <name evidence="2" type="ORF">OMP40_38930</name>
</gene>
<sequence>MTASSVLGCSGKDNNKEGTPTATGSAPVASESAPAGSTAGNANQEVVKFSYLRPTWGPATYAKGGAYEKELFKQANVEIDVQIIPVIDFDAKINTILAGGDLPDVLWANGPLMERDRNLQEQGAFLPINEYLDKYPAVKEAVPDGIWEQLKAKDGNNYFIPNLIYPITPAPIMYRQDWFEKLGIAEPKTVDELVAALKVIKNSDPDGNGKNDTVPLTAGYEWSFKDLATAWKVSFNGWTPDPNDANRIIPSIANEKNIDFYYWLQGLYKEGLLDPEFKLNKEPNFAENKFNAGMAAVIATPWVSYIEKVTKLQKLDPNAKVGIMSPLAGPDGTPGGTRSVFPVDRGFYISAKAKDPDGIFRFLNWTLTEGSDFRRYGVEGKTYNVVDGKKVVIPNEQRETDYKGEQIEPLHFLDPIEEKLDWDSLQSDYEGAGIGDKFAYVKEKFAEYAKIDYPDWRDYTVASPADAELGARLWNDYLQPVIDSAIINKSSNKQQWLDALKKWSDAGGQKIIDEVNQLQTNKSKPDYVN</sequence>
<reference evidence="2" key="1">
    <citation type="submission" date="2022-10" db="EMBL/GenBank/DDBJ databases">
        <title>Comparative genomic analysis of Cohnella hashimotonis sp. nov., isolated from the International Space Station.</title>
        <authorList>
            <person name="Simpson A."/>
            <person name="Venkateswaran K."/>
        </authorList>
    </citation>
    <scope>NUCLEOTIDE SEQUENCE</scope>
    <source>
        <strain evidence="2">DSM 28161</strain>
    </source>
</reference>
<dbReference type="PANTHER" id="PTHR43649">
    <property type="entry name" value="ARABINOSE-BINDING PROTEIN-RELATED"/>
    <property type="match status" value="1"/>
</dbReference>
<dbReference type="Gene3D" id="3.40.190.10">
    <property type="entry name" value="Periplasmic binding protein-like II"/>
    <property type="match status" value="2"/>
</dbReference>
<evidence type="ECO:0000313" key="3">
    <source>
        <dbReference type="Proteomes" id="UP001153404"/>
    </source>
</evidence>
<protein>
    <submittedName>
        <fullName evidence="2">Extracellular solute-binding protein</fullName>
    </submittedName>
</protein>
<evidence type="ECO:0000313" key="2">
    <source>
        <dbReference type="EMBL" id="MDG0814599.1"/>
    </source>
</evidence>
<dbReference type="PANTHER" id="PTHR43649:SF12">
    <property type="entry name" value="DIACETYLCHITOBIOSE BINDING PROTEIN DASA"/>
    <property type="match status" value="1"/>
</dbReference>
<dbReference type="InterPro" id="IPR050490">
    <property type="entry name" value="Bact_solute-bd_prot1"/>
</dbReference>
<evidence type="ECO:0000256" key="1">
    <source>
        <dbReference type="SAM" id="MobiDB-lite"/>
    </source>
</evidence>
<proteinExistence type="predicted"/>
<dbReference type="Proteomes" id="UP001153404">
    <property type="component" value="Unassembled WGS sequence"/>
</dbReference>
<accession>A0A9X4L639</accession>
<dbReference type="SUPFAM" id="SSF53850">
    <property type="entry name" value="Periplasmic binding protein-like II"/>
    <property type="match status" value="1"/>
</dbReference>
<dbReference type="RefSeq" id="WP_277539567.1">
    <property type="nucleotide sequence ID" value="NZ_JAPDIA010000009.1"/>
</dbReference>
<name>A0A9X4L639_9BACL</name>
<feature type="region of interest" description="Disordered" evidence="1">
    <location>
        <begin position="1"/>
        <end position="39"/>
    </location>
</feature>
<comment type="caution">
    <text evidence="2">The sequence shown here is derived from an EMBL/GenBank/DDBJ whole genome shotgun (WGS) entry which is preliminary data.</text>
</comment>
<organism evidence="2 3">
    <name type="scientific">Cohnella rhizosphaerae</name>
    <dbReference type="NCBI Taxonomy" id="1457232"/>
    <lineage>
        <taxon>Bacteria</taxon>
        <taxon>Bacillati</taxon>
        <taxon>Bacillota</taxon>
        <taxon>Bacilli</taxon>
        <taxon>Bacillales</taxon>
        <taxon>Paenibacillaceae</taxon>
        <taxon>Cohnella</taxon>
    </lineage>
</organism>
<dbReference type="EMBL" id="JAPDIA010000009">
    <property type="protein sequence ID" value="MDG0814599.1"/>
    <property type="molecule type" value="Genomic_DNA"/>
</dbReference>
<dbReference type="AlphaFoldDB" id="A0A9X4L639"/>
<keyword evidence="3" id="KW-1185">Reference proteome</keyword>